<organism evidence="2 3">
    <name type="scientific">Fasciolopsis buskii</name>
    <dbReference type="NCBI Taxonomy" id="27845"/>
    <lineage>
        <taxon>Eukaryota</taxon>
        <taxon>Metazoa</taxon>
        <taxon>Spiralia</taxon>
        <taxon>Lophotrochozoa</taxon>
        <taxon>Platyhelminthes</taxon>
        <taxon>Trematoda</taxon>
        <taxon>Digenea</taxon>
        <taxon>Plagiorchiida</taxon>
        <taxon>Echinostomata</taxon>
        <taxon>Echinostomatoidea</taxon>
        <taxon>Fasciolidae</taxon>
        <taxon>Fasciolopsis</taxon>
    </lineage>
</organism>
<evidence type="ECO:0000313" key="3">
    <source>
        <dbReference type="Proteomes" id="UP000728185"/>
    </source>
</evidence>
<feature type="non-terminal residue" evidence="2">
    <location>
        <position position="1"/>
    </location>
</feature>
<feature type="compositionally biased region" description="Basic and acidic residues" evidence="1">
    <location>
        <begin position="20"/>
        <end position="29"/>
    </location>
</feature>
<dbReference type="OrthoDB" id="2390104at2759"/>
<evidence type="ECO:0000256" key="1">
    <source>
        <dbReference type="SAM" id="MobiDB-lite"/>
    </source>
</evidence>
<dbReference type="EMBL" id="LUCM01000687">
    <property type="protein sequence ID" value="KAA0200193.1"/>
    <property type="molecule type" value="Genomic_DNA"/>
</dbReference>
<feature type="region of interest" description="Disordered" evidence="1">
    <location>
        <begin position="9"/>
        <end position="29"/>
    </location>
</feature>
<keyword evidence="3" id="KW-1185">Reference proteome</keyword>
<evidence type="ECO:0000313" key="2">
    <source>
        <dbReference type="EMBL" id="KAA0200193.1"/>
    </source>
</evidence>
<dbReference type="AlphaFoldDB" id="A0A8E0S981"/>
<accession>A0A8E0S981</accession>
<comment type="caution">
    <text evidence="2">The sequence shown here is derived from an EMBL/GenBank/DDBJ whole genome shotgun (WGS) entry which is preliminary data.</text>
</comment>
<reference evidence="2" key="1">
    <citation type="submission" date="2019-05" db="EMBL/GenBank/DDBJ databases">
        <title>Annotation for the trematode Fasciolopsis buski.</title>
        <authorList>
            <person name="Choi Y.-J."/>
        </authorList>
    </citation>
    <scope>NUCLEOTIDE SEQUENCE</scope>
    <source>
        <strain evidence="2">HT</strain>
        <tissue evidence="2">Whole worm</tissue>
    </source>
</reference>
<protein>
    <submittedName>
        <fullName evidence="2">Uncharacterized protein</fullName>
    </submittedName>
</protein>
<sequence>AIAVPFLHKSASSSLSESVSEPKTEEHSVQLKTNEDQSCATATILDHTTSRPNTPSLPSSTVIALDSTTAVSHKLPLANLSTNSSGPIKRITSSAHSETDRLLPGKSTATSSVVGGGVISIPSAISLPGIGTSLSTPASLISSTPTFTSPVALASHSTVQLMPFVATSIPGATTGMLNNLAAGATVPGASTISLGGPQPTGIAANGPSSLHIFNMTPMPQFVGAPGIVLHATGPVPGTPAFPGSNPLLPSLPTVGSAPGLGGTTTLNFLQPHQPFSTSLLPQSNHGTDYLLDLGLSQAPFPPNTNSITLFNPLESIGAGPLSHTATIYPTVLQPPPGPGPPQPHSQSLFPTSCALNASISGPLFVSPPSTYRPSMGGVTNLVSCTTPQMATSLGSGPGPFGPASLSSLSGSAAAPGGFLFQTTNSHPQPSSTQLIPPCGPLIQSSQVDQLFHRSLMGTISRVTFSPSFGAV</sequence>
<feature type="compositionally biased region" description="Low complexity" evidence="1">
    <location>
        <begin position="10"/>
        <end position="19"/>
    </location>
</feature>
<dbReference type="Proteomes" id="UP000728185">
    <property type="component" value="Unassembled WGS sequence"/>
</dbReference>
<name>A0A8E0S981_9TREM</name>
<proteinExistence type="predicted"/>
<gene>
    <name evidence="2" type="ORF">FBUS_11380</name>
</gene>